<dbReference type="InterPro" id="IPR001584">
    <property type="entry name" value="Integrase_cat-core"/>
</dbReference>
<dbReference type="AlphaFoldDB" id="A0A2M8ENW9"/>
<evidence type="ECO:0000313" key="3">
    <source>
        <dbReference type="Proteomes" id="UP000230251"/>
    </source>
</evidence>
<sequence length="107" mass="12366">MPKYFHSDQGSKYISVAFESLLASYGIQPSHSRKGSLWQNGYQESFYSNFKLELGDVRRFDHIGELIEATHCQIRYYNNKRIHSAHKMPPAVFHTQLKNKTMAVTVG</sequence>
<evidence type="ECO:0000313" key="2">
    <source>
        <dbReference type="EMBL" id="PJC24428.1"/>
    </source>
</evidence>
<gene>
    <name evidence="2" type="ORF">CO057_02875</name>
</gene>
<dbReference type="Pfam" id="PF13683">
    <property type="entry name" value="rve_3"/>
    <property type="match status" value="1"/>
</dbReference>
<dbReference type="Gene3D" id="3.30.420.10">
    <property type="entry name" value="Ribonuclease H-like superfamily/Ribonuclease H"/>
    <property type="match status" value="1"/>
</dbReference>
<dbReference type="SUPFAM" id="SSF53098">
    <property type="entry name" value="Ribonuclease H-like"/>
    <property type="match status" value="1"/>
</dbReference>
<dbReference type="PANTHER" id="PTHR46889">
    <property type="entry name" value="TRANSPOSASE INSF FOR INSERTION SEQUENCE IS3B-RELATED"/>
    <property type="match status" value="1"/>
</dbReference>
<protein>
    <recommendedName>
        <fullName evidence="1">Integrase catalytic domain-containing protein</fullName>
    </recommendedName>
</protein>
<proteinExistence type="predicted"/>
<dbReference type="InterPro" id="IPR050900">
    <property type="entry name" value="Transposase_IS3/IS150/IS904"/>
</dbReference>
<dbReference type="InterPro" id="IPR012337">
    <property type="entry name" value="RNaseH-like_sf"/>
</dbReference>
<dbReference type="InterPro" id="IPR036397">
    <property type="entry name" value="RNaseH_sf"/>
</dbReference>
<feature type="domain" description="Integrase catalytic" evidence="1">
    <location>
        <begin position="1"/>
        <end position="98"/>
    </location>
</feature>
<dbReference type="Proteomes" id="UP000230251">
    <property type="component" value="Unassembled WGS sequence"/>
</dbReference>
<dbReference type="GO" id="GO:0003676">
    <property type="term" value="F:nucleic acid binding"/>
    <property type="evidence" value="ECO:0007669"/>
    <property type="project" value="InterPro"/>
</dbReference>
<evidence type="ECO:0000259" key="1">
    <source>
        <dbReference type="PROSITE" id="PS50994"/>
    </source>
</evidence>
<reference evidence="3" key="1">
    <citation type="submission" date="2017-09" db="EMBL/GenBank/DDBJ databases">
        <title>Depth-based differentiation of microbial function through sediment-hosted aquifers and enrichment of novel symbionts in the deep terrestrial subsurface.</title>
        <authorList>
            <person name="Probst A.J."/>
            <person name="Ladd B."/>
            <person name="Jarett J.K."/>
            <person name="Geller-Mcgrath D.E."/>
            <person name="Sieber C.M.K."/>
            <person name="Emerson J.B."/>
            <person name="Anantharaman K."/>
            <person name="Thomas B.C."/>
            <person name="Malmstrom R."/>
            <person name="Stieglmeier M."/>
            <person name="Klingl A."/>
            <person name="Woyke T."/>
            <person name="Ryan C.M."/>
            <person name="Banfield J.F."/>
        </authorList>
    </citation>
    <scope>NUCLEOTIDE SEQUENCE [LARGE SCALE GENOMIC DNA]</scope>
</reference>
<organism evidence="2 3">
    <name type="scientific">Candidatus Uhrbacteria bacterium CG_4_9_14_0_2_um_filter_41_50</name>
    <dbReference type="NCBI Taxonomy" id="1975031"/>
    <lineage>
        <taxon>Bacteria</taxon>
        <taxon>Candidatus Uhriibacteriota</taxon>
    </lineage>
</organism>
<comment type="caution">
    <text evidence="2">The sequence shown here is derived from an EMBL/GenBank/DDBJ whole genome shotgun (WGS) entry which is preliminary data.</text>
</comment>
<dbReference type="PROSITE" id="PS50994">
    <property type="entry name" value="INTEGRASE"/>
    <property type="match status" value="1"/>
</dbReference>
<dbReference type="GO" id="GO:0015074">
    <property type="term" value="P:DNA integration"/>
    <property type="evidence" value="ECO:0007669"/>
    <property type="project" value="InterPro"/>
</dbReference>
<dbReference type="PANTHER" id="PTHR46889:SF4">
    <property type="entry name" value="TRANSPOSASE INSO FOR INSERTION SEQUENCE ELEMENT IS911B-RELATED"/>
    <property type="match status" value="1"/>
</dbReference>
<name>A0A2M8ENW9_9BACT</name>
<dbReference type="EMBL" id="PFSI01000041">
    <property type="protein sequence ID" value="PJC24428.1"/>
    <property type="molecule type" value="Genomic_DNA"/>
</dbReference>
<accession>A0A2M8ENW9</accession>